<name>A0ABY9GLK9_9PSED</name>
<gene>
    <name evidence="2" type="ORF">PSH88_19825</name>
</gene>
<feature type="region of interest" description="Disordered" evidence="1">
    <location>
        <begin position="1"/>
        <end position="87"/>
    </location>
</feature>
<keyword evidence="3" id="KW-1185">Reference proteome</keyword>
<organism evidence="2 3">
    <name type="scientific">Pseudomonas wuhanensis</name>
    <dbReference type="NCBI Taxonomy" id="2954098"/>
    <lineage>
        <taxon>Bacteria</taxon>
        <taxon>Pseudomonadati</taxon>
        <taxon>Pseudomonadota</taxon>
        <taxon>Gammaproteobacteria</taxon>
        <taxon>Pseudomonadales</taxon>
        <taxon>Pseudomonadaceae</taxon>
        <taxon>Pseudomonas</taxon>
    </lineage>
</organism>
<protein>
    <recommendedName>
        <fullName evidence="4">Adhesin</fullName>
    </recommendedName>
</protein>
<evidence type="ECO:0000256" key="1">
    <source>
        <dbReference type="SAM" id="MobiDB-lite"/>
    </source>
</evidence>
<evidence type="ECO:0000313" key="2">
    <source>
        <dbReference type="EMBL" id="WLI16544.1"/>
    </source>
</evidence>
<reference evidence="2 3" key="1">
    <citation type="submission" date="2023-02" db="EMBL/GenBank/DDBJ databases">
        <title>Evolution of Hrp T3SS in non-pathogenic Pseudomonas fluorescens.</title>
        <authorList>
            <person name="Liao K."/>
            <person name="Wei H."/>
            <person name="Gu Y."/>
        </authorList>
    </citation>
    <scope>NUCLEOTIDE SEQUENCE [LARGE SCALE GENOMIC DNA]</scope>
    <source>
        <strain evidence="2 3">FP607</strain>
    </source>
</reference>
<evidence type="ECO:0000313" key="3">
    <source>
        <dbReference type="Proteomes" id="UP001230768"/>
    </source>
</evidence>
<proteinExistence type="predicted"/>
<dbReference type="Proteomes" id="UP001230768">
    <property type="component" value="Chromosome"/>
</dbReference>
<evidence type="ECO:0008006" key="4">
    <source>
        <dbReference type="Google" id="ProtNLM"/>
    </source>
</evidence>
<dbReference type="RefSeq" id="WP_305483329.1">
    <property type="nucleotide sequence ID" value="NZ_CP117430.1"/>
</dbReference>
<sequence length="349" mass="35556">MTQALITKSSTQNFSGAPLPSGASVSTQSMVFSHDGSAGTSTGVPGPSRNRPAHAVSSAPYQAPSLSSRSGAASEGQPPKRRGATDNQITAHLHNDDGSLRTHKDVISALRAAGLGAGAKRITARLQAAGGARKLPGATDATITARLHNTDGSLRTRSDVASALHAAGLGAGNARIDAQLQAAGSARRLRSATDEQINAHLHNTDGSLRIHKDVASALHAAGLGAGNARIDAQLQAAGSARRLRSATDEQINAHLHNTDGSLRIHKDVASALHAAGLGAGNARIDAQLQAAGSARRLRSATDEQINAHLHNTDGSLRIHKDVASALHAAGLGAGNARITARLQAARGPQ</sequence>
<dbReference type="EMBL" id="CP117430">
    <property type="protein sequence ID" value="WLI16544.1"/>
    <property type="molecule type" value="Genomic_DNA"/>
</dbReference>
<feature type="compositionally biased region" description="Polar residues" evidence="1">
    <location>
        <begin position="1"/>
        <end position="15"/>
    </location>
</feature>
<accession>A0ABY9GLK9</accession>